<dbReference type="STRING" id="947013.SAMN04488109_3802"/>
<dbReference type="EMBL" id="FQWQ01000002">
    <property type="protein sequence ID" value="SHH34736.1"/>
    <property type="molecule type" value="Genomic_DNA"/>
</dbReference>
<protein>
    <submittedName>
        <fullName evidence="1">Uncharacterized protein</fullName>
    </submittedName>
</protein>
<dbReference type="AlphaFoldDB" id="A0A1M5S8A9"/>
<gene>
    <name evidence="1" type="ORF">SAMN04488109_3802</name>
</gene>
<organism evidence="1 2">
    <name type="scientific">Chryseolinea serpens</name>
    <dbReference type="NCBI Taxonomy" id="947013"/>
    <lineage>
        <taxon>Bacteria</taxon>
        <taxon>Pseudomonadati</taxon>
        <taxon>Bacteroidota</taxon>
        <taxon>Cytophagia</taxon>
        <taxon>Cytophagales</taxon>
        <taxon>Fulvivirgaceae</taxon>
        <taxon>Chryseolinea</taxon>
    </lineage>
</organism>
<accession>A0A1M5S8A9</accession>
<name>A0A1M5S8A9_9BACT</name>
<evidence type="ECO:0000313" key="1">
    <source>
        <dbReference type="EMBL" id="SHH34736.1"/>
    </source>
</evidence>
<sequence>MYHEVFLHTFEQPLKHYPKTFFENCAQSKYFFLCTPRNQGCINDHPKPLQNTTHYAI</sequence>
<reference evidence="1 2" key="1">
    <citation type="submission" date="2016-11" db="EMBL/GenBank/DDBJ databases">
        <authorList>
            <person name="Jaros S."/>
            <person name="Januszkiewicz K."/>
            <person name="Wedrychowicz H."/>
        </authorList>
    </citation>
    <scope>NUCLEOTIDE SEQUENCE [LARGE SCALE GENOMIC DNA]</scope>
    <source>
        <strain evidence="1 2">DSM 24574</strain>
    </source>
</reference>
<keyword evidence="2" id="KW-1185">Reference proteome</keyword>
<evidence type="ECO:0000313" key="2">
    <source>
        <dbReference type="Proteomes" id="UP000184212"/>
    </source>
</evidence>
<dbReference type="Proteomes" id="UP000184212">
    <property type="component" value="Unassembled WGS sequence"/>
</dbReference>
<proteinExistence type="predicted"/>